<dbReference type="GO" id="GO:0016787">
    <property type="term" value="F:hydrolase activity"/>
    <property type="evidence" value="ECO:0007669"/>
    <property type="project" value="UniProtKB-KW"/>
</dbReference>
<dbReference type="PANTHER" id="PTHR47619">
    <property type="entry name" value="METALLO-HYDROLASE YYCJ-RELATED"/>
    <property type="match status" value="1"/>
</dbReference>
<evidence type="ECO:0000313" key="3">
    <source>
        <dbReference type="Proteomes" id="UP000315471"/>
    </source>
</evidence>
<keyword evidence="3" id="KW-1185">Reference proteome</keyword>
<organism evidence="2 3">
    <name type="scientific">Novipirellula aureliae</name>
    <dbReference type="NCBI Taxonomy" id="2527966"/>
    <lineage>
        <taxon>Bacteria</taxon>
        <taxon>Pseudomonadati</taxon>
        <taxon>Planctomycetota</taxon>
        <taxon>Planctomycetia</taxon>
        <taxon>Pirellulales</taxon>
        <taxon>Pirellulaceae</taxon>
        <taxon>Novipirellula</taxon>
    </lineage>
</organism>
<dbReference type="OrthoDB" id="9781189at2"/>
<dbReference type="EMBL" id="SJPY01000001">
    <property type="protein sequence ID" value="TWU45156.1"/>
    <property type="molecule type" value="Genomic_DNA"/>
</dbReference>
<sequence length="275" mass="30362">MERSWDSGNTASLYNPDMEVIALQSGSNGNCIYVEAGGKQLLFDAGISGVQAENRLAEHGRDIRDVDALIISHDHSDHTRCMGVYHRKFGLPIHVTDETISALQRKNRTGRIDDVQRFKSGSTLNFGHVRVETIKTPHDAVDGVAFVVDDGSNRLGILTDLGHVFSGLDCLLSTLDAVIIESNYDTDMLANGPYPESLKRRISGPGGHLSNAESANLLLRSDNRTLQWVCMGHLSEHNNDPDLVYQTHRTTLGTQFPLFVADRYAGKTLPRLKPR</sequence>
<dbReference type="SUPFAM" id="SSF56281">
    <property type="entry name" value="Metallo-hydrolase/oxidoreductase"/>
    <property type="match status" value="1"/>
</dbReference>
<dbReference type="InterPro" id="IPR001279">
    <property type="entry name" value="Metallo-B-lactamas"/>
</dbReference>
<dbReference type="InterPro" id="IPR052533">
    <property type="entry name" value="WalJ/YycJ-like"/>
</dbReference>
<dbReference type="Gene3D" id="3.60.15.10">
    <property type="entry name" value="Ribonuclease Z/Hydroxyacylglutathione hydrolase-like"/>
    <property type="match status" value="1"/>
</dbReference>
<dbReference type="RefSeq" id="WP_146597908.1">
    <property type="nucleotide sequence ID" value="NZ_SJPY01000001.1"/>
</dbReference>
<dbReference type="Pfam" id="PF00753">
    <property type="entry name" value="Lactamase_B"/>
    <property type="match status" value="1"/>
</dbReference>
<proteinExistence type="predicted"/>
<dbReference type="AlphaFoldDB" id="A0A5C6EC93"/>
<accession>A0A5C6EC93</accession>
<keyword evidence="2" id="KW-0378">Hydrolase</keyword>
<dbReference type="EC" id="3.-.-.-" evidence="2"/>
<comment type="caution">
    <text evidence="2">The sequence shown here is derived from an EMBL/GenBank/DDBJ whole genome shotgun (WGS) entry which is preliminary data.</text>
</comment>
<reference evidence="2 3" key="1">
    <citation type="submission" date="2019-02" db="EMBL/GenBank/DDBJ databases">
        <title>Deep-cultivation of Planctomycetes and their phenomic and genomic characterization uncovers novel biology.</title>
        <authorList>
            <person name="Wiegand S."/>
            <person name="Jogler M."/>
            <person name="Boedeker C."/>
            <person name="Pinto D."/>
            <person name="Vollmers J."/>
            <person name="Rivas-Marin E."/>
            <person name="Kohn T."/>
            <person name="Peeters S.H."/>
            <person name="Heuer A."/>
            <person name="Rast P."/>
            <person name="Oberbeckmann S."/>
            <person name="Bunk B."/>
            <person name="Jeske O."/>
            <person name="Meyerdierks A."/>
            <person name="Storesund J.E."/>
            <person name="Kallscheuer N."/>
            <person name="Luecker S."/>
            <person name="Lage O.M."/>
            <person name="Pohl T."/>
            <person name="Merkel B.J."/>
            <person name="Hornburger P."/>
            <person name="Mueller R.-W."/>
            <person name="Bruemmer F."/>
            <person name="Labrenz M."/>
            <person name="Spormann A.M."/>
            <person name="Op Den Camp H."/>
            <person name="Overmann J."/>
            <person name="Amann R."/>
            <person name="Jetten M.S.M."/>
            <person name="Mascher T."/>
            <person name="Medema M.H."/>
            <person name="Devos D.P."/>
            <person name="Kaster A.-K."/>
            <person name="Ovreas L."/>
            <person name="Rohde M."/>
            <person name="Galperin M.Y."/>
            <person name="Jogler C."/>
        </authorList>
    </citation>
    <scope>NUCLEOTIDE SEQUENCE [LARGE SCALE GENOMIC DNA]</scope>
    <source>
        <strain evidence="2 3">Q31b</strain>
    </source>
</reference>
<evidence type="ECO:0000313" key="2">
    <source>
        <dbReference type="EMBL" id="TWU45156.1"/>
    </source>
</evidence>
<gene>
    <name evidence="2" type="primary">yycJ</name>
    <name evidence="2" type="ORF">Q31b_03270</name>
</gene>
<name>A0A5C6EC93_9BACT</name>
<dbReference type="PANTHER" id="PTHR47619:SF1">
    <property type="entry name" value="EXODEOXYRIBONUCLEASE WALJ"/>
    <property type="match status" value="1"/>
</dbReference>
<dbReference type="InterPro" id="IPR036866">
    <property type="entry name" value="RibonucZ/Hydroxyglut_hydro"/>
</dbReference>
<feature type="domain" description="Metallo-beta-lactamase" evidence="1">
    <location>
        <begin position="28"/>
        <end position="208"/>
    </location>
</feature>
<dbReference type="Proteomes" id="UP000315471">
    <property type="component" value="Unassembled WGS sequence"/>
</dbReference>
<evidence type="ECO:0000259" key="1">
    <source>
        <dbReference type="SMART" id="SM00849"/>
    </source>
</evidence>
<protein>
    <submittedName>
        <fullName evidence="2">Putative metallo-hydrolase YycJ</fullName>
        <ecNumber evidence="2">3.-.-.-</ecNumber>
    </submittedName>
</protein>
<dbReference type="SMART" id="SM00849">
    <property type="entry name" value="Lactamase_B"/>
    <property type="match status" value="1"/>
</dbReference>